<protein>
    <recommendedName>
        <fullName evidence="16">Integrin alpha second immunoglobulin-like domain-containing protein</fullName>
    </recommendedName>
</protein>
<keyword evidence="6 13" id="KW-0130">Cell adhesion</keyword>
<proteinExistence type="inferred from homology"/>
<dbReference type="GO" id="GO:0007157">
    <property type="term" value="P:heterophilic cell-cell adhesion via plasma membrane cell adhesion molecules"/>
    <property type="evidence" value="ECO:0007669"/>
    <property type="project" value="UniProtKB-ARBA"/>
</dbReference>
<evidence type="ECO:0000256" key="1">
    <source>
        <dbReference type="ARBA" id="ARBA00004479"/>
    </source>
</evidence>
<evidence type="ECO:0000256" key="10">
    <source>
        <dbReference type="ARBA" id="ARBA00023170"/>
    </source>
</evidence>
<organism evidence="17 18">
    <name type="scientific">Anopheles dirus</name>
    <dbReference type="NCBI Taxonomy" id="7168"/>
    <lineage>
        <taxon>Eukaryota</taxon>
        <taxon>Metazoa</taxon>
        <taxon>Ecdysozoa</taxon>
        <taxon>Arthropoda</taxon>
        <taxon>Hexapoda</taxon>
        <taxon>Insecta</taxon>
        <taxon>Pterygota</taxon>
        <taxon>Neoptera</taxon>
        <taxon>Endopterygota</taxon>
        <taxon>Diptera</taxon>
        <taxon>Nematocera</taxon>
        <taxon>Culicoidea</taxon>
        <taxon>Culicidae</taxon>
        <taxon>Anophelinae</taxon>
        <taxon>Anopheles</taxon>
    </lineage>
</organism>
<feature type="signal peptide" evidence="15">
    <location>
        <begin position="1"/>
        <end position="15"/>
    </location>
</feature>
<keyword evidence="3 13" id="KW-0812">Transmembrane</keyword>
<dbReference type="VEuPathDB" id="VectorBase:ADIR004318"/>
<dbReference type="GO" id="GO:0005178">
    <property type="term" value="F:integrin binding"/>
    <property type="evidence" value="ECO:0007669"/>
    <property type="project" value="TreeGrafter"/>
</dbReference>
<dbReference type="PANTHER" id="PTHR23220">
    <property type="entry name" value="INTEGRIN ALPHA"/>
    <property type="match status" value="1"/>
</dbReference>
<evidence type="ECO:0000256" key="14">
    <source>
        <dbReference type="SAM" id="MobiDB-lite"/>
    </source>
</evidence>
<feature type="region of interest" description="Disordered" evidence="14">
    <location>
        <begin position="887"/>
        <end position="930"/>
    </location>
</feature>
<evidence type="ECO:0000256" key="2">
    <source>
        <dbReference type="ARBA" id="ARBA00008054"/>
    </source>
</evidence>
<dbReference type="InterPro" id="IPR013519">
    <property type="entry name" value="Int_alpha_beta-p"/>
</dbReference>
<keyword evidence="5" id="KW-0677">Repeat</keyword>
<comment type="subcellular location">
    <subcellularLocation>
        <location evidence="1 13">Membrane</location>
        <topology evidence="1 13">Single-pass type I membrane protein</topology>
    </subcellularLocation>
</comment>
<evidence type="ECO:0000256" key="9">
    <source>
        <dbReference type="ARBA" id="ARBA00023136"/>
    </source>
</evidence>
<keyword evidence="10 13" id="KW-0675">Receptor</keyword>
<comment type="similarity">
    <text evidence="2 13">Belongs to the integrin alpha chain family.</text>
</comment>
<dbReference type="InterPro" id="IPR000413">
    <property type="entry name" value="Integrin_alpha"/>
</dbReference>
<feature type="repeat" description="FG-GAP" evidence="12">
    <location>
        <begin position="185"/>
        <end position="238"/>
    </location>
</feature>
<evidence type="ECO:0000256" key="5">
    <source>
        <dbReference type="ARBA" id="ARBA00022737"/>
    </source>
</evidence>
<dbReference type="GO" id="GO:0009897">
    <property type="term" value="C:external side of plasma membrane"/>
    <property type="evidence" value="ECO:0007669"/>
    <property type="project" value="TreeGrafter"/>
</dbReference>
<dbReference type="InterPro" id="IPR048285">
    <property type="entry name" value="Integrin_alpha_Ig-like_2"/>
</dbReference>
<accession>A0A182N9J2</accession>
<dbReference type="PANTHER" id="PTHR23220:SF83">
    <property type="entry name" value="INTEGRIN ALPHA-PS3-RELATED"/>
    <property type="match status" value="1"/>
</dbReference>
<evidence type="ECO:0000256" key="3">
    <source>
        <dbReference type="ARBA" id="ARBA00022692"/>
    </source>
</evidence>
<dbReference type="Gene3D" id="1.20.5.930">
    <property type="entry name" value="Bicelle-embedded integrin alpha(iib) transmembrane segment"/>
    <property type="match status" value="1"/>
</dbReference>
<dbReference type="EnsemblMetazoa" id="ADIR004318-RA">
    <property type="protein sequence ID" value="ADIR004318-PA"/>
    <property type="gene ID" value="ADIR004318"/>
</dbReference>
<feature type="repeat" description="FG-GAP" evidence="12">
    <location>
        <begin position="322"/>
        <end position="383"/>
    </location>
</feature>
<evidence type="ECO:0000256" key="15">
    <source>
        <dbReference type="SAM" id="SignalP"/>
    </source>
</evidence>
<dbReference type="Pfam" id="PF20805">
    <property type="entry name" value="Integrin_A_Ig_2"/>
    <property type="match status" value="1"/>
</dbReference>
<name>A0A182N9J2_9DIPT</name>
<feature type="repeat" description="FG-GAP" evidence="12">
    <location>
        <begin position="385"/>
        <end position="440"/>
    </location>
</feature>
<dbReference type="InterPro" id="IPR032695">
    <property type="entry name" value="Integrin_dom_sf"/>
</dbReference>
<dbReference type="GO" id="GO:0033627">
    <property type="term" value="P:cell adhesion mediated by integrin"/>
    <property type="evidence" value="ECO:0007669"/>
    <property type="project" value="TreeGrafter"/>
</dbReference>
<dbReference type="GO" id="GO:0007229">
    <property type="term" value="P:integrin-mediated signaling pathway"/>
    <property type="evidence" value="ECO:0007669"/>
    <property type="project" value="UniProtKB-KW"/>
</dbReference>
<evidence type="ECO:0000256" key="8">
    <source>
        <dbReference type="ARBA" id="ARBA00023037"/>
    </source>
</evidence>
<evidence type="ECO:0000313" key="17">
    <source>
        <dbReference type="EnsemblMetazoa" id="ADIR004318-PA"/>
    </source>
</evidence>
<reference evidence="17" key="2">
    <citation type="submission" date="2020-05" db="UniProtKB">
        <authorList>
            <consortium name="EnsemblMetazoa"/>
        </authorList>
    </citation>
    <scope>IDENTIFICATION</scope>
    <source>
        <strain evidence="17">WRAIR2</strain>
    </source>
</reference>
<feature type="repeat" description="FG-GAP" evidence="12">
    <location>
        <begin position="450"/>
        <end position="511"/>
    </location>
</feature>
<evidence type="ECO:0000256" key="6">
    <source>
        <dbReference type="ARBA" id="ARBA00022889"/>
    </source>
</evidence>
<keyword evidence="11" id="KW-0325">Glycoprotein</keyword>
<feature type="transmembrane region" description="Helical" evidence="13">
    <location>
        <begin position="1068"/>
        <end position="1089"/>
    </location>
</feature>
<evidence type="ECO:0000313" key="18">
    <source>
        <dbReference type="Proteomes" id="UP000075884"/>
    </source>
</evidence>
<evidence type="ECO:0000256" key="12">
    <source>
        <dbReference type="PROSITE-ProRule" id="PRU00803"/>
    </source>
</evidence>
<keyword evidence="18" id="KW-1185">Reference proteome</keyword>
<dbReference type="Pfam" id="PF01839">
    <property type="entry name" value="FG-GAP"/>
    <property type="match status" value="3"/>
</dbReference>
<dbReference type="GO" id="GO:0008305">
    <property type="term" value="C:integrin complex"/>
    <property type="evidence" value="ECO:0007669"/>
    <property type="project" value="InterPro"/>
</dbReference>
<feature type="domain" description="Integrin alpha second immunoglobulin-like" evidence="16">
    <location>
        <begin position="641"/>
        <end position="772"/>
    </location>
</feature>
<dbReference type="InterPro" id="IPR028994">
    <property type="entry name" value="Integrin_alpha_N"/>
</dbReference>
<feature type="region of interest" description="Disordered" evidence="14">
    <location>
        <begin position="1110"/>
        <end position="1130"/>
    </location>
</feature>
<keyword evidence="8 13" id="KW-0401">Integrin</keyword>
<dbReference type="SUPFAM" id="SSF69179">
    <property type="entry name" value="Integrin domains"/>
    <property type="match status" value="2"/>
</dbReference>
<evidence type="ECO:0000256" key="13">
    <source>
        <dbReference type="RuleBase" id="RU003762"/>
    </source>
</evidence>
<dbReference type="AlphaFoldDB" id="A0A182N9J2"/>
<evidence type="ECO:0000256" key="11">
    <source>
        <dbReference type="ARBA" id="ARBA00023180"/>
    </source>
</evidence>
<dbReference type="STRING" id="7168.A0A182N9J2"/>
<dbReference type="Gene3D" id="2.60.40.1460">
    <property type="entry name" value="Integrin domains. Chain A, domain 2"/>
    <property type="match status" value="1"/>
</dbReference>
<dbReference type="Gene3D" id="2.130.10.130">
    <property type="entry name" value="Integrin alpha, N-terminal"/>
    <property type="match status" value="1"/>
</dbReference>
<feature type="chain" id="PRO_5013243992" description="Integrin alpha second immunoglobulin-like domain-containing protein" evidence="15">
    <location>
        <begin position="16"/>
        <end position="1130"/>
    </location>
</feature>
<dbReference type="PRINTS" id="PR01185">
    <property type="entry name" value="INTEGRINA"/>
</dbReference>
<keyword evidence="7 13" id="KW-1133">Transmembrane helix</keyword>
<evidence type="ECO:0000256" key="4">
    <source>
        <dbReference type="ARBA" id="ARBA00022729"/>
    </source>
</evidence>
<dbReference type="Proteomes" id="UP000075884">
    <property type="component" value="Unassembled WGS sequence"/>
</dbReference>
<evidence type="ECO:0000259" key="16">
    <source>
        <dbReference type="Pfam" id="PF20805"/>
    </source>
</evidence>
<reference evidence="18" key="1">
    <citation type="submission" date="2013-03" db="EMBL/GenBank/DDBJ databases">
        <title>The Genome Sequence of Anopheles dirus WRAIR2.</title>
        <authorList>
            <consortium name="The Broad Institute Genomics Platform"/>
            <person name="Neafsey D.E."/>
            <person name="Walton C."/>
            <person name="Walker B."/>
            <person name="Young S.K."/>
            <person name="Zeng Q."/>
            <person name="Gargeya S."/>
            <person name="Fitzgerald M."/>
            <person name="Haas B."/>
            <person name="Abouelleil A."/>
            <person name="Allen A.W."/>
            <person name="Alvarado L."/>
            <person name="Arachchi H.M."/>
            <person name="Berlin A.M."/>
            <person name="Chapman S.B."/>
            <person name="Gainer-Dewar J."/>
            <person name="Goldberg J."/>
            <person name="Griggs A."/>
            <person name="Gujja S."/>
            <person name="Hansen M."/>
            <person name="Howarth C."/>
            <person name="Imamovic A."/>
            <person name="Ireland A."/>
            <person name="Larimer J."/>
            <person name="McCowan C."/>
            <person name="Murphy C."/>
            <person name="Pearson M."/>
            <person name="Poon T.W."/>
            <person name="Priest M."/>
            <person name="Roberts A."/>
            <person name="Saif S."/>
            <person name="Shea T."/>
            <person name="Sisk P."/>
            <person name="Sykes S."/>
            <person name="Wortman J."/>
            <person name="Nusbaum C."/>
            <person name="Birren B."/>
        </authorList>
    </citation>
    <scope>NUCLEOTIDE SEQUENCE [LARGE SCALE GENOMIC DNA]</scope>
    <source>
        <strain evidence="18">WRAIR2</strain>
    </source>
</reference>
<sequence>MIVLMVLKFAWVATGLNLSPEANYVFKHPTLKTFIRPQRSSFFGFSVNLRTSSVIVGAPRAQSDSEYQRNINETGAIYKCSFANQPVCAPFRLDRQGNSDYEDPYQNLTEIRSQIKEHQMLGATVAGLGADDGWFVACAPRLKGWNGADARVFLHGICYLTEGVAAIDEPSHLYSIKPLRLKAEQRNYEGNFNYMYGELGFSLHVTDDGDQVLIGAPGVMTWRGTVVRYRRPKLGDTWNGSNVYVEADKARGLRHECVVPNPVKTNLTVYSYFGYAVSSARFLGTQGKLLYVASAPQAREQKGEVIIFDYINNKTAKEIQMKRHWTFVGEQFGEYFGYALMTEDFNSDGWPDLAIGAPFRSRTNDSDHGVVYVWLNFGQMNFELQIKLASTYELGGRFGTSLGKIGDVNRDGYGDIAIGAPFEGDGAVYIFHGSANGVKPSPSQRLVPFPAQSIVPPKQPHMFGHALSRGVDIDGNGFNDLAVGAPNGEAVYVFRAYPTVWIEARINSTKHVLPADGGSLDIALCWSTEYPGRIPFPVALQYTLDVDGQMGRATVMSNRTTPETGYEYVTVGVETLCLEHIVVVTASPATLYKPILIELKFDIAAWATPPKAGAHFCTHCAVLDPPHANRVQERILFKTGCQNDTCVADLKILSVRWTDIPAPFVVGSFKRGTFEVEIENAGENAYHPQLNFTVPAFLRAVDSTASKRNRSEPVDGRVGILCEVNGGLPLQNSAQIKHTLVFDLTQVWDVSAGITIHVQALSNGAEKSPEDNEREHVMDLAEFSHIEIVSKPSPREANLVSEAAPSLQNVTQLIKLHNIGPSALNGSLLHVDVPLTYTPAQPSTGGRKSCRIIRLSDINARSSYNDTPLEVKWIEPIAEHDFLQQPFDFHSPEQPNSLTPAGDTHDGGIVPSSSTVEQSDTSQKDPVDYDYFRLPQPFESRLARQKRSNLGLQPAVVPPLSSPQTDDLPPTRTVLFNCAQNHSTVECLQLLIPLPYFATGSAPVVVELQYRLDLAAIEACLEERQDIFEVKILSDVQKPTDERRETFRTAHKHLRTVVVRDASVSTPISIYVGSSFGGLLLLAVICYMMQRLGFFKRHMKQEMEKLHRESLAFEDDSNDMTNEEQHVSEV</sequence>
<dbReference type="SUPFAM" id="SSF69318">
    <property type="entry name" value="Integrin alpha N-terminal domain"/>
    <property type="match status" value="1"/>
</dbReference>
<dbReference type="Gene3D" id="2.60.40.1510">
    <property type="entry name" value="ntegrin, alpha v. Chain A, domain 3"/>
    <property type="match status" value="1"/>
</dbReference>
<feature type="compositionally biased region" description="Acidic residues" evidence="14">
    <location>
        <begin position="1112"/>
        <end position="1122"/>
    </location>
</feature>
<evidence type="ECO:0000256" key="7">
    <source>
        <dbReference type="ARBA" id="ARBA00022989"/>
    </source>
</evidence>
<keyword evidence="4 15" id="KW-0732">Signal</keyword>
<dbReference type="InterPro" id="IPR013517">
    <property type="entry name" value="FG-GAP"/>
</dbReference>
<keyword evidence="9 13" id="KW-0472">Membrane</keyword>
<dbReference type="GO" id="GO:0007160">
    <property type="term" value="P:cell-matrix adhesion"/>
    <property type="evidence" value="ECO:0007669"/>
    <property type="project" value="TreeGrafter"/>
</dbReference>
<feature type="compositionally biased region" description="Polar residues" evidence="14">
    <location>
        <begin position="911"/>
        <end position="921"/>
    </location>
</feature>
<dbReference type="SMART" id="SM00191">
    <property type="entry name" value="Int_alpha"/>
    <property type="match status" value="6"/>
</dbReference>
<dbReference type="PROSITE" id="PS51470">
    <property type="entry name" value="FG_GAP"/>
    <property type="match status" value="4"/>
</dbReference>